<dbReference type="OrthoDB" id="9808275at2"/>
<dbReference type="AlphaFoldDB" id="A0A5S5DN13"/>
<evidence type="ECO:0000313" key="2">
    <source>
        <dbReference type="Proteomes" id="UP000323136"/>
    </source>
</evidence>
<dbReference type="EMBL" id="VNIA01000004">
    <property type="protein sequence ID" value="TYP97340.1"/>
    <property type="molecule type" value="Genomic_DNA"/>
</dbReference>
<keyword evidence="2" id="KW-1185">Reference proteome</keyword>
<dbReference type="Proteomes" id="UP000323136">
    <property type="component" value="Unassembled WGS sequence"/>
</dbReference>
<gene>
    <name evidence="1" type="ORF">C7447_10424</name>
</gene>
<name>A0A5S5DN13_9FLAO</name>
<dbReference type="Gene3D" id="2.60.120.10">
    <property type="entry name" value="Jelly Rolls"/>
    <property type="match status" value="1"/>
</dbReference>
<comment type="caution">
    <text evidence="1">The sequence shown here is derived from an EMBL/GenBank/DDBJ whole genome shotgun (WGS) entry which is preliminary data.</text>
</comment>
<accession>A0A5S5DN13</accession>
<reference evidence="1 2" key="1">
    <citation type="submission" date="2019-07" db="EMBL/GenBank/DDBJ databases">
        <title>Genomic Encyclopedia of Type Strains, Phase IV (KMG-IV): sequencing the most valuable type-strain genomes for metagenomic binning, comparative biology and taxonomic classification.</title>
        <authorList>
            <person name="Goeker M."/>
        </authorList>
    </citation>
    <scope>NUCLEOTIDE SEQUENCE [LARGE SCALE GENOMIC DNA]</scope>
    <source>
        <strain evidence="1 2">DSM 18961</strain>
    </source>
</reference>
<dbReference type="RefSeq" id="WP_148870696.1">
    <property type="nucleotide sequence ID" value="NZ_VNIA01000004.1"/>
</dbReference>
<evidence type="ECO:0000313" key="1">
    <source>
        <dbReference type="EMBL" id="TYP97340.1"/>
    </source>
</evidence>
<organism evidence="1 2">
    <name type="scientific">Tenacibaculum adriaticum</name>
    <dbReference type="NCBI Taxonomy" id="413713"/>
    <lineage>
        <taxon>Bacteria</taxon>
        <taxon>Pseudomonadati</taxon>
        <taxon>Bacteroidota</taxon>
        <taxon>Flavobacteriia</taxon>
        <taxon>Flavobacteriales</taxon>
        <taxon>Flavobacteriaceae</taxon>
        <taxon>Tenacibaculum</taxon>
    </lineage>
</organism>
<protein>
    <submittedName>
        <fullName evidence="1">Uncharacterized protein</fullName>
    </submittedName>
</protein>
<proteinExistence type="predicted"/>
<sequence length="130" mass="14942">MIRELNYFLKLAPILQQKICEGNRIVLEFNKVSEGDNVGESREILGVKNFISIVSKGKLVANKLTDLIKEFKAYLVGKKNTNNLDVSFCYFSNLSMLLVIYLFSCPQKTSQQKKDLFFSKTEMRYVLNAN</sequence>
<dbReference type="InterPro" id="IPR014710">
    <property type="entry name" value="RmlC-like_jellyroll"/>
</dbReference>